<name>A0AB39CDZ6_9VIRU</name>
<organism evidence="1">
    <name type="scientific">Pseudomonas phage HRDY3</name>
    <dbReference type="NCBI Taxonomy" id="3236930"/>
    <lineage>
        <taxon>Viruses</taxon>
    </lineage>
</organism>
<proteinExistence type="predicted"/>
<dbReference type="EMBL" id="PQ015379">
    <property type="protein sequence ID" value="XDJ15131.1"/>
    <property type="molecule type" value="Genomic_DNA"/>
</dbReference>
<evidence type="ECO:0000313" key="1">
    <source>
        <dbReference type="EMBL" id="XDJ15131.1"/>
    </source>
</evidence>
<sequence length="97" mass="10729">MDTAQFAAYVLNISEHDEIAITNHPMDGSAYDAAVALNNYFALVFLHKPIKVFGTTGDTIIVVHVDKIAEYYDTIMFGVDPRHVSEIKEIAGPKCND</sequence>
<protein>
    <submittedName>
        <fullName evidence="1">Uncharacterized protein</fullName>
    </submittedName>
</protein>
<reference evidence="1" key="1">
    <citation type="submission" date="2024-07" db="EMBL/GenBank/DDBJ databases">
        <authorList>
            <person name="Bringhurst R.M."/>
            <person name="Homer T.E."/>
        </authorList>
    </citation>
    <scope>NUCLEOTIDE SEQUENCE</scope>
</reference>
<accession>A0AB39CDZ6</accession>